<evidence type="ECO:0000313" key="3">
    <source>
        <dbReference type="EMBL" id="MBM9504113.1"/>
    </source>
</evidence>
<dbReference type="InterPro" id="IPR036188">
    <property type="entry name" value="FAD/NAD-bd_sf"/>
</dbReference>
<dbReference type="EMBL" id="JADKYB010000003">
    <property type="protein sequence ID" value="MBM9504113.1"/>
    <property type="molecule type" value="Genomic_DNA"/>
</dbReference>
<dbReference type="RefSeq" id="WP_205355996.1">
    <property type="nucleotide sequence ID" value="NZ_JADKYB010000003.1"/>
</dbReference>
<comment type="caution">
    <text evidence="3">The sequence shown here is derived from an EMBL/GenBank/DDBJ whole genome shotgun (WGS) entry which is preliminary data.</text>
</comment>
<protein>
    <submittedName>
        <fullName evidence="3">FAD-binding oxidoreductase</fullName>
    </submittedName>
</protein>
<name>A0ABS2TQ70_9ACTN</name>
<dbReference type="Pfam" id="PF01266">
    <property type="entry name" value="DAO"/>
    <property type="match status" value="1"/>
</dbReference>
<dbReference type="PANTHER" id="PTHR13847:SF287">
    <property type="entry name" value="FAD-DEPENDENT OXIDOREDUCTASE DOMAIN-CONTAINING PROTEIN 1"/>
    <property type="match status" value="1"/>
</dbReference>
<feature type="domain" description="FAD dependent oxidoreductase" evidence="2">
    <location>
        <begin position="8"/>
        <end position="353"/>
    </location>
</feature>
<dbReference type="PRINTS" id="PR00420">
    <property type="entry name" value="RNGMNOXGNASE"/>
</dbReference>
<organism evidence="3 4">
    <name type="scientific">Actinacidiphila acididurans</name>
    <dbReference type="NCBI Taxonomy" id="2784346"/>
    <lineage>
        <taxon>Bacteria</taxon>
        <taxon>Bacillati</taxon>
        <taxon>Actinomycetota</taxon>
        <taxon>Actinomycetes</taxon>
        <taxon>Kitasatosporales</taxon>
        <taxon>Streptomycetaceae</taxon>
        <taxon>Actinacidiphila</taxon>
    </lineage>
</organism>
<evidence type="ECO:0000313" key="4">
    <source>
        <dbReference type="Proteomes" id="UP000749040"/>
    </source>
</evidence>
<proteinExistence type="predicted"/>
<dbReference type="InterPro" id="IPR006076">
    <property type="entry name" value="FAD-dep_OxRdtase"/>
</dbReference>
<sequence length="387" mass="39788">MTDGQPYDAIVVGGGVVGASLAHHLMLRGLRRVLVCEQGRFPGAGATSRSGGLLRQHHTTHADTRLAVQGLRAYQDWAERVGGDCGYRRTGFAMVVAESYADSLAKNTAAVQEAGGRAYLTEADELAAEYPGLRLDRPVAVSFEPDGGYADPAAAASDLLASARRRGAVLAEGVRVTSVTVSGDRVTGVTGNLGAFSAPLVLLAGGAWSREPAATAGVDLPVEPRRIGIARGRTGEPGHALPVCIDDTLGTYFRPEADGGLWFGVPADPAVPLDGWPTPLTGAEVDAARRNLAPRVPALTGALIDGSRSGLDGYTPDRRPLIGPVGPEGLYACTGFSGGGFKTAPAVGELVAAEVTGGAPEELLAPYRPGRFGAGTPAGSDFPYGHM</sequence>
<dbReference type="Proteomes" id="UP000749040">
    <property type="component" value="Unassembled WGS sequence"/>
</dbReference>
<gene>
    <name evidence="3" type="ORF">ITX44_06105</name>
</gene>
<keyword evidence="4" id="KW-1185">Reference proteome</keyword>
<dbReference type="SUPFAM" id="SSF51905">
    <property type="entry name" value="FAD/NAD(P)-binding domain"/>
    <property type="match status" value="1"/>
</dbReference>
<evidence type="ECO:0000259" key="2">
    <source>
        <dbReference type="Pfam" id="PF01266"/>
    </source>
</evidence>
<dbReference type="Gene3D" id="3.30.9.10">
    <property type="entry name" value="D-Amino Acid Oxidase, subunit A, domain 2"/>
    <property type="match status" value="1"/>
</dbReference>
<evidence type="ECO:0000256" key="1">
    <source>
        <dbReference type="ARBA" id="ARBA00023002"/>
    </source>
</evidence>
<keyword evidence="1" id="KW-0560">Oxidoreductase</keyword>
<accession>A0ABS2TQ70</accession>
<reference evidence="3 4" key="1">
    <citation type="submission" date="2021-01" db="EMBL/GenBank/DDBJ databases">
        <title>Streptomyces acididurans sp. nov., isolated from a peat swamp forest soil.</title>
        <authorList>
            <person name="Chantavorakit T."/>
            <person name="Duangmal K."/>
        </authorList>
    </citation>
    <scope>NUCLEOTIDE SEQUENCE [LARGE SCALE GENOMIC DNA]</scope>
    <source>
        <strain evidence="3 4">KK5PA1</strain>
    </source>
</reference>
<dbReference type="Gene3D" id="3.50.50.60">
    <property type="entry name" value="FAD/NAD(P)-binding domain"/>
    <property type="match status" value="1"/>
</dbReference>
<dbReference type="PANTHER" id="PTHR13847">
    <property type="entry name" value="SARCOSINE DEHYDROGENASE-RELATED"/>
    <property type="match status" value="1"/>
</dbReference>